<keyword evidence="1" id="KW-0732">Signal</keyword>
<feature type="signal peptide" evidence="1">
    <location>
        <begin position="1"/>
        <end position="22"/>
    </location>
</feature>
<sequence length="298" mass="35087">MISTKFLTSLFILSAIVGITLASYDDWYSDDNQERMTRDEASKFLDTYKRLFGGKDEEIREDNDELGERRAEAFEAYEEKCEPLFVVGKRACPPMSSSDDVQDPFLMSMPMFFKREMASDFTNQLERREDEFYKRLFKSKQDPEEIWETDLKADARRRKAYRNYEEACEIKGKFKVRTCLPIKECFAKNKQTFIPLLSEKANATATKPASQDTKKPIKGNKREFIERALALSFLENELEDDQDDSGGFFKRFLFKKNPNAELVEETKERKTKAFKKYEEYCERRIFRIGSKRNCPPLD</sequence>
<dbReference type="OrthoDB" id="10378890at2759"/>
<feature type="chain" id="PRO_5018123764" evidence="1">
    <location>
        <begin position="23"/>
        <end position="298"/>
    </location>
</feature>
<organism evidence="2 3">
    <name type="scientific">Brachionus plicatilis</name>
    <name type="common">Marine rotifer</name>
    <name type="synonym">Brachionus muelleri</name>
    <dbReference type="NCBI Taxonomy" id="10195"/>
    <lineage>
        <taxon>Eukaryota</taxon>
        <taxon>Metazoa</taxon>
        <taxon>Spiralia</taxon>
        <taxon>Gnathifera</taxon>
        <taxon>Rotifera</taxon>
        <taxon>Eurotatoria</taxon>
        <taxon>Monogononta</taxon>
        <taxon>Pseudotrocha</taxon>
        <taxon>Ploima</taxon>
        <taxon>Brachionidae</taxon>
        <taxon>Brachionus</taxon>
    </lineage>
</organism>
<accession>A0A3M7P339</accession>
<reference evidence="2 3" key="1">
    <citation type="journal article" date="2018" name="Sci. Rep.">
        <title>Genomic signatures of local adaptation to the degree of environmental predictability in rotifers.</title>
        <authorList>
            <person name="Franch-Gras L."/>
            <person name="Hahn C."/>
            <person name="Garcia-Roger E.M."/>
            <person name="Carmona M.J."/>
            <person name="Serra M."/>
            <person name="Gomez A."/>
        </authorList>
    </citation>
    <scope>NUCLEOTIDE SEQUENCE [LARGE SCALE GENOMIC DNA]</scope>
    <source>
        <strain evidence="2">HYR1</strain>
    </source>
</reference>
<proteinExistence type="predicted"/>
<comment type="caution">
    <text evidence="2">The sequence shown here is derived from an EMBL/GenBank/DDBJ whole genome shotgun (WGS) entry which is preliminary data.</text>
</comment>
<feature type="non-terminal residue" evidence="2">
    <location>
        <position position="298"/>
    </location>
</feature>
<dbReference type="Proteomes" id="UP000276133">
    <property type="component" value="Unassembled WGS sequence"/>
</dbReference>
<dbReference type="AlphaFoldDB" id="A0A3M7P339"/>
<evidence type="ECO:0000313" key="2">
    <source>
        <dbReference type="EMBL" id="RMZ93094.1"/>
    </source>
</evidence>
<gene>
    <name evidence="2" type="ORF">BpHYR1_002788</name>
</gene>
<protein>
    <submittedName>
        <fullName evidence="2">Uncharacterized protein</fullName>
    </submittedName>
</protein>
<keyword evidence="3" id="KW-1185">Reference proteome</keyword>
<dbReference type="EMBL" id="REGN01014080">
    <property type="protein sequence ID" value="RMZ93094.1"/>
    <property type="molecule type" value="Genomic_DNA"/>
</dbReference>
<name>A0A3M7P339_BRAPC</name>
<evidence type="ECO:0000256" key="1">
    <source>
        <dbReference type="SAM" id="SignalP"/>
    </source>
</evidence>
<evidence type="ECO:0000313" key="3">
    <source>
        <dbReference type="Proteomes" id="UP000276133"/>
    </source>
</evidence>